<dbReference type="PANTHER" id="PTHR43811">
    <property type="entry name" value="FKBP-TYPE PEPTIDYL-PROLYL CIS-TRANS ISOMERASE FKPA"/>
    <property type="match status" value="1"/>
</dbReference>
<name>A0A3B0VK38_9ZZZZ</name>
<keyword evidence="3" id="KW-0697">Rotamase</keyword>
<dbReference type="InterPro" id="IPR001179">
    <property type="entry name" value="PPIase_FKBP_dom"/>
</dbReference>
<sequence length="165" mass="16778">MNTSTAIAVALAVAIALGFVFYGPSLFGTRNNGSATTQKEQVTKSAPVSTAQTSDKLSITDDVVGTGDVAEKGDTVSVEYTGTLTDGTVFDATSKHGGAPFTFTLGAGHVIAGWDQGVAGMKVGGERTLVIPSSLGYGSHAVGKIPANSTLVFKIKLLKVVSPTK</sequence>
<protein>
    <recommendedName>
        <fullName evidence="2">peptidylprolyl isomerase</fullName>
        <ecNumber evidence="2">5.2.1.8</ecNumber>
    </recommendedName>
</protein>
<dbReference type="PROSITE" id="PS50059">
    <property type="entry name" value="FKBP_PPIASE"/>
    <property type="match status" value="1"/>
</dbReference>
<dbReference type="InterPro" id="IPR046357">
    <property type="entry name" value="PPIase_dom_sf"/>
</dbReference>
<dbReference type="Pfam" id="PF00254">
    <property type="entry name" value="FKBP_C"/>
    <property type="match status" value="1"/>
</dbReference>
<dbReference type="AlphaFoldDB" id="A0A3B0VK38"/>
<reference evidence="6" key="1">
    <citation type="submission" date="2018-06" db="EMBL/GenBank/DDBJ databases">
        <authorList>
            <person name="Zhirakovskaya E."/>
        </authorList>
    </citation>
    <scope>NUCLEOTIDE SEQUENCE</scope>
</reference>
<dbReference type="EC" id="5.2.1.8" evidence="2"/>
<keyword evidence="4 6" id="KW-0413">Isomerase</keyword>
<dbReference type="EMBL" id="UOEV01000015">
    <property type="protein sequence ID" value="VAW32034.1"/>
    <property type="molecule type" value="Genomic_DNA"/>
</dbReference>
<evidence type="ECO:0000256" key="3">
    <source>
        <dbReference type="ARBA" id="ARBA00023110"/>
    </source>
</evidence>
<evidence type="ECO:0000259" key="5">
    <source>
        <dbReference type="PROSITE" id="PS50059"/>
    </source>
</evidence>
<dbReference type="FunFam" id="3.10.50.40:FF:000006">
    <property type="entry name" value="Peptidyl-prolyl cis-trans isomerase"/>
    <property type="match status" value="1"/>
</dbReference>
<evidence type="ECO:0000313" key="6">
    <source>
        <dbReference type="EMBL" id="VAW32034.1"/>
    </source>
</evidence>
<feature type="domain" description="PPIase FKBP-type" evidence="5">
    <location>
        <begin position="73"/>
        <end position="161"/>
    </location>
</feature>
<evidence type="ECO:0000256" key="2">
    <source>
        <dbReference type="ARBA" id="ARBA00013194"/>
    </source>
</evidence>
<proteinExistence type="predicted"/>
<evidence type="ECO:0000256" key="4">
    <source>
        <dbReference type="ARBA" id="ARBA00023235"/>
    </source>
</evidence>
<comment type="catalytic activity">
    <reaction evidence="1">
        <text>[protein]-peptidylproline (omega=180) = [protein]-peptidylproline (omega=0)</text>
        <dbReference type="Rhea" id="RHEA:16237"/>
        <dbReference type="Rhea" id="RHEA-COMP:10747"/>
        <dbReference type="Rhea" id="RHEA-COMP:10748"/>
        <dbReference type="ChEBI" id="CHEBI:83833"/>
        <dbReference type="ChEBI" id="CHEBI:83834"/>
        <dbReference type="EC" id="5.2.1.8"/>
    </reaction>
</comment>
<gene>
    <name evidence="6" type="ORF">MNBD_CPR01-492</name>
</gene>
<dbReference type="SUPFAM" id="SSF54534">
    <property type="entry name" value="FKBP-like"/>
    <property type="match status" value="1"/>
</dbReference>
<organism evidence="6">
    <name type="scientific">hydrothermal vent metagenome</name>
    <dbReference type="NCBI Taxonomy" id="652676"/>
    <lineage>
        <taxon>unclassified sequences</taxon>
        <taxon>metagenomes</taxon>
        <taxon>ecological metagenomes</taxon>
    </lineage>
</organism>
<accession>A0A3B0VK38</accession>
<dbReference type="Gene3D" id="3.10.50.40">
    <property type="match status" value="1"/>
</dbReference>
<dbReference type="PANTHER" id="PTHR43811:SF19">
    <property type="entry name" value="39 KDA FK506-BINDING NUCLEAR PROTEIN"/>
    <property type="match status" value="1"/>
</dbReference>
<dbReference type="GO" id="GO:0003755">
    <property type="term" value="F:peptidyl-prolyl cis-trans isomerase activity"/>
    <property type="evidence" value="ECO:0007669"/>
    <property type="project" value="UniProtKB-KW"/>
</dbReference>
<evidence type="ECO:0000256" key="1">
    <source>
        <dbReference type="ARBA" id="ARBA00000971"/>
    </source>
</evidence>